<gene>
    <name evidence="7" type="ORF">MPDQ_006906</name>
</gene>
<evidence type="ECO:0000256" key="4">
    <source>
        <dbReference type="ARBA" id="ARBA00023136"/>
    </source>
</evidence>
<feature type="transmembrane region" description="Helical" evidence="6">
    <location>
        <begin position="131"/>
        <end position="149"/>
    </location>
</feature>
<dbReference type="Proteomes" id="UP000319663">
    <property type="component" value="Unassembled WGS sequence"/>
</dbReference>
<dbReference type="GO" id="GO:0016020">
    <property type="term" value="C:membrane"/>
    <property type="evidence" value="ECO:0007669"/>
    <property type="project" value="UniProtKB-SubCell"/>
</dbReference>
<keyword evidence="4 6" id="KW-0472">Membrane</keyword>
<comment type="caution">
    <text evidence="7">The sequence shown here is derived from an EMBL/GenBank/DDBJ whole genome shotgun (WGS) entry which is preliminary data.</text>
</comment>
<keyword evidence="3 6" id="KW-1133">Transmembrane helix</keyword>
<proteinExistence type="predicted"/>
<keyword evidence="2 6" id="KW-0812">Transmembrane</keyword>
<keyword evidence="8" id="KW-1185">Reference proteome</keyword>
<dbReference type="EMBL" id="VIFY01000066">
    <property type="protein sequence ID" value="TQB72312.1"/>
    <property type="molecule type" value="Genomic_DNA"/>
</dbReference>
<dbReference type="PANTHER" id="PTHR13377">
    <property type="entry name" value="PLACENTAL PROTEIN 6"/>
    <property type="match status" value="1"/>
</dbReference>
<dbReference type="GO" id="GO:0006890">
    <property type="term" value="P:retrograde vesicle-mediated transport, Golgi to endoplasmic reticulum"/>
    <property type="evidence" value="ECO:0007669"/>
    <property type="project" value="InterPro"/>
</dbReference>
<evidence type="ECO:0000256" key="1">
    <source>
        <dbReference type="ARBA" id="ARBA00004141"/>
    </source>
</evidence>
<accession>A0A507QXB8</accession>
<feature type="region of interest" description="Disordered" evidence="5">
    <location>
        <begin position="284"/>
        <end position="310"/>
    </location>
</feature>
<dbReference type="STRING" id="5098.A0A507QXB8"/>
<evidence type="ECO:0000313" key="7">
    <source>
        <dbReference type="EMBL" id="TQB72312.1"/>
    </source>
</evidence>
<sequence>MAFRINLPPATRIFLFSLLGLSLLYNIGRWRQIGAPGVTPHPNPIVPYLTLVPSQFLFYPWTFLTATFVEQNIFTVLLNSATLLYGGKYLERAWGSSEFGKFILIVSLIPNAITLPIYIAWAAVSGNLDRGLVQICGGVSIQASFLVAFKQLVPEHTVTVFKGLIKMRVKHFPALFLFLNTISGIFLRTDTAAILAWSGLLSSWTYLRFYKRQPDLTGTSTDGLGVKGDASETFSFACLFPDAIQPPISFIADRIYSTLVTLKICTPFSADDIASGNEQALARGEQGLPSLLSNDRGGGTRGMAKREEAERRRALALRALDQRLQAAAAARGQSQPSSIQSLQPPATPTVSTRQGMLGGTSYTPDHA</sequence>
<feature type="transmembrane region" description="Helical" evidence="6">
    <location>
        <begin position="58"/>
        <end position="78"/>
    </location>
</feature>
<dbReference type="FunFam" id="1.20.1540.10:FF:000004">
    <property type="entry name" value="Transmembrane protein 115"/>
    <property type="match status" value="1"/>
</dbReference>
<feature type="region of interest" description="Disordered" evidence="5">
    <location>
        <begin position="326"/>
        <end position="367"/>
    </location>
</feature>
<evidence type="ECO:0000256" key="5">
    <source>
        <dbReference type="SAM" id="MobiDB-lite"/>
    </source>
</evidence>
<evidence type="ECO:0000256" key="2">
    <source>
        <dbReference type="ARBA" id="ARBA00022692"/>
    </source>
</evidence>
<feature type="compositionally biased region" description="Low complexity" evidence="5">
    <location>
        <begin position="326"/>
        <end position="344"/>
    </location>
</feature>
<feature type="compositionally biased region" description="Polar residues" evidence="5">
    <location>
        <begin position="348"/>
        <end position="367"/>
    </location>
</feature>
<evidence type="ECO:0000256" key="3">
    <source>
        <dbReference type="ARBA" id="ARBA00022989"/>
    </source>
</evidence>
<dbReference type="InterPro" id="IPR035952">
    <property type="entry name" value="Rhomboid-like_sf"/>
</dbReference>
<dbReference type="GO" id="GO:0005794">
    <property type="term" value="C:Golgi apparatus"/>
    <property type="evidence" value="ECO:0007669"/>
    <property type="project" value="TreeGrafter"/>
</dbReference>
<organism evidence="7 8">
    <name type="scientific">Monascus purpureus</name>
    <name type="common">Red mold</name>
    <name type="synonym">Monascus anka</name>
    <dbReference type="NCBI Taxonomy" id="5098"/>
    <lineage>
        <taxon>Eukaryota</taxon>
        <taxon>Fungi</taxon>
        <taxon>Dikarya</taxon>
        <taxon>Ascomycota</taxon>
        <taxon>Pezizomycotina</taxon>
        <taxon>Eurotiomycetes</taxon>
        <taxon>Eurotiomycetidae</taxon>
        <taxon>Eurotiales</taxon>
        <taxon>Aspergillaceae</taxon>
        <taxon>Monascus</taxon>
    </lineage>
</organism>
<evidence type="ECO:0000256" key="6">
    <source>
        <dbReference type="SAM" id="Phobius"/>
    </source>
</evidence>
<dbReference type="PANTHER" id="PTHR13377:SF3">
    <property type="entry name" value="TRANSMEMBRANE PROTEIN 115"/>
    <property type="match status" value="1"/>
</dbReference>
<feature type="transmembrane region" description="Helical" evidence="6">
    <location>
        <begin position="169"/>
        <end position="187"/>
    </location>
</feature>
<protein>
    <submittedName>
        <fullName evidence="7">Uncharacterized protein</fullName>
    </submittedName>
</protein>
<reference evidence="7 8" key="1">
    <citation type="submission" date="2019-06" db="EMBL/GenBank/DDBJ databases">
        <title>Wine fermentation using esterase from Monascus purpureus.</title>
        <authorList>
            <person name="Geng C."/>
            <person name="Zhang Y."/>
        </authorList>
    </citation>
    <scope>NUCLEOTIDE SEQUENCE [LARGE SCALE GENOMIC DNA]</scope>
    <source>
        <strain evidence="7">HQ1</strain>
    </source>
</reference>
<dbReference type="SUPFAM" id="SSF144091">
    <property type="entry name" value="Rhomboid-like"/>
    <property type="match status" value="1"/>
</dbReference>
<feature type="transmembrane region" description="Helical" evidence="6">
    <location>
        <begin position="99"/>
        <end position="119"/>
    </location>
</feature>
<comment type="subcellular location">
    <subcellularLocation>
        <location evidence="1">Membrane</location>
        <topology evidence="1">Multi-pass membrane protein</topology>
    </subcellularLocation>
</comment>
<dbReference type="AlphaFoldDB" id="A0A507QXB8"/>
<name>A0A507QXB8_MONPU</name>
<dbReference type="InterPro" id="IPR013861">
    <property type="entry name" value="TMEM115/Pdh1/Rbl19"/>
</dbReference>
<dbReference type="SMART" id="SM01160">
    <property type="entry name" value="DUF1751"/>
    <property type="match status" value="1"/>
</dbReference>
<dbReference type="Gene3D" id="1.20.1540.10">
    <property type="entry name" value="Rhomboid-like"/>
    <property type="match status" value="1"/>
</dbReference>
<dbReference type="Pfam" id="PF08551">
    <property type="entry name" value="DUF1751"/>
    <property type="match status" value="1"/>
</dbReference>
<dbReference type="OrthoDB" id="73612at2759"/>
<evidence type="ECO:0000313" key="8">
    <source>
        <dbReference type="Proteomes" id="UP000319663"/>
    </source>
</evidence>